<evidence type="ECO:0000256" key="3">
    <source>
        <dbReference type="ARBA" id="ARBA00001522"/>
    </source>
</evidence>
<dbReference type="GO" id="GO:0005525">
    <property type="term" value="F:GTP binding"/>
    <property type="evidence" value="ECO:0007669"/>
    <property type="project" value="UniProtKB-UniRule"/>
</dbReference>
<evidence type="ECO:0000256" key="7">
    <source>
        <dbReference type="ARBA" id="ARBA00007490"/>
    </source>
</evidence>
<evidence type="ECO:0000256" key="4">
    <source>
        <dbReference type="ARBA" id="ARBA00003889"/>
    </source>
</evidence>
<dbReference type="PANTHER" id="PTHR34848:SF1">
    <property type="entry name" value="BIFUNCTIONAL ADENOSYLCOBALAMIN BIOSYNTHESIS PROTEIN COBU"/>
    <property type="match status" value="1"/>
</dbReference>
<evidence type="ECO:0000256" key="1">
    <source>
        <dbReference type="ARBA" id="ARBA00000312"/>
    </source>
</evidence>
<comment type="catalytic activity">
    <reaction evidence="3">
        <text>adenosylcob(III)inamide + GTP = adenosylcob(III)inamide phosphate + GDP + H(+)</text>
        <dbReference type="Rhea" id="RHEA:15765"/>
        <dbReference type="ChEBI" id="CHEBI:2480"/>
        <dbReference type="ChEBI" id="CHEBI:15378"/>
        <dbReference type="ChEBI" id="CHEBI:37565"/>
        <dbReference type="ChEBI" id="CHEBI:58189"/>
        <dbReference type="ChEBI" id="CHEBI:58502"/>
        <dbReference type="EC" id="2.7.1.156"/>
    </reaction>
</comment>
<evidence type="ECO:0000256" key="15">
    <source>
        <dbReference type="PIRSR" id="PIRSR006135-1"/>
    </source>
</evidence>
<feature type="binding site" evidence="16">
    <location>
        <position position="61"/>
    </location>
    <ligand>
        <name>GTP</name>
        <dbReference type="ChEBI" id="CHEBI:37565"/>
    </ligand>
</feature>
<evidence type="ECO:0000256" key="8">
    <source>
        <dbReference type="ARBA" id="ARBA00022573"/>
    </source>
</evidence>
<dbReference type="EC" id="2.7.7.62" evidence="14"/>
<feature type="binding site" evidence="16">
    <location>
        <begin position="33"/>
        <end position="35"/>
    </location>
    <ligand>
        <name>GTP</name>
        <dbReference type="ChEBI" id="CHEBI:37565"/>
    </ligand>
</feature>
<dbReference type="InterPro" id="IPR003203">
    <property type="entry name" value="CobU/CobP"/>
</dbReference>
<reference evidence="17" key="1">
    <citation type="submission" date="2022-03" db="EMBL/GenBank/DDBJ databases">
        <title>Genomic Encyclopedia of Type Strains, Phase III (KMG-III): the genomes of soil and plant-associated and newly described type strains.</title>
        <authorList>
            <person name="Whitman W."/>
        </authorList>
    </citation>
    <scope>NUCLEOTIDE SEQUENCE</scope>
    <source>
        <strain evidence="17">ANL 6-2</strain>
    </source>
</reference>
<name>A0AAE3G2J9_9GAMM</name>
<evidence type="ECO:0000256" key="16">
    <source>
        <dbReference type="PIRSR" id="PIRSR006135-2"/>
    </source>
</evidence>
<evidence type="ECO:0000256" key="11">
    <source>
        <dbReference type="ARBA" id="ARBA00022777"/>
    </source>
</evidence>
<dbReference type="AlphaFoldDB" id="A0AAE3G2J9"/>
<comment type="catalytic activity">
    <reaction evidence="2 14">
        <text>adenosylcob(III)inamide phosphate + GTP + H(+) = adenosylcob(III)inamide-GDP + diphosphate</text>
        <dbReference type="Rhea" id="RHEA:22712"/>
        <dbReference type="ChEBI" id="CHEBI:15378"/>
        <dbReference type="ChEBI" id="CHEBI:33019"/>
        <dbReference type="ChEBI" id="CHEBI:37565"/>
        <dbReference type="ChEBI" id="CHEBI:58502"/>
        <dbReference type="ChEBI" id="CHEBI:60487"/>
        <dbReference type="EC" id="2.7.7.62"/>
    </reaction>
</comment>
<dbReference type="PIRSF" id="PIRSF006135">
    <property type="entry name" value="CobU"/>
    <property type="match status" value="1"/>
</dbReference>
<dbReference type="CDD" id="cd00544">
    <property type="entry name" value="CobU"/>
    <property type="match status" value="1"/>
</dbReference>
<dbReference type="GO" id="GO:0005524">
    <property type="term" value="F:ATP binding"/>
    <property type="evidence" value="ECO:0007669"/>
    <property type="project" value="UniProtKB-UniRule"/>
</dbReference>
<dbReference type="GO" id="GO:0008820">
    <property type="term" value="F:cobinamide phosphate guanylyltransferase activity"/>
    <property type="evidence" value="ECO:0007669"/>
    <property type="project" value="UniProtKB-UniRule"/>
</dbReference>
<keyword evidence="9 14" id="KW-0808">Transferase</keyword>
<comment type="caution">
    <text evidence="17">The sequence shown here is derived from an EMBL/GenBank/DDBJ whole genome shotgun (WGS) entry which is preliminary data.</text>
</comment>
<dbReference type="GO" id="GO:0009236">
    <property type="term" value="P:cobalamin biosynthetic process"/>
    <property type="evidence" value="ECO:0007669"/>
    <property type="project" value="UniProtKB-UniRule"/>
</dbReference>
<keyword evidence="17" id="KW-0548">Nucleotidyltransferase</keyword>
<keyword evidence="12 14" id="KW-0067">ATP-binding</keyword>
<proteinExistence type="inferred from homology"/>
<dbReference type="Gene3D" id="3.40.50.300">
    <property type="entry name" value="P-loop containing nucleotide triphosphate hydrolases"/>
    <property type="match status" value="1"/>
</dbReference>
<dbReference type="SUPFAM" id="SSF52540">
    <property type="entry name" value="P-loop containing nucleoside triphosphate hydrolases"/>
    <property type="match status" value="1"/>
</dbReference>
<keyword evidence="18" id="KW-1185">Reference proteome</keyword>
<evidence type="ECO:0000313" key="18">
    <source>
        <dbReference type="Proteomes" id="UP001205843"/>
    </source>
</evidence>
<protein>
    <recommendedName>
        <fullName evidence="14">Bifunctional adenosylcobalamin biosynthesis protein</fullName>
        <ecNumber evidence="14">2.7.1.156</ecNumber>
        <ecNumber evidence="14">2.7.7.62</ecNumber>
    </recommendedName>
</protein>
<keyword evidence="13 14" id="KW-0342">GTP-binding</keyword>
<accession>A0AAE3G2J9</accession>
<feature type="binding site" evidence="16">
    <location>
        <begin position="50"/>
        <end position="53"/>
    </location>
    <ligand>
        <name>GTP</name>
        <dbReference type="ChEBI" id="CHEBI:37565"/>
    </ligand>
</feature>
<evidence type="ECO:0000313" key="17">
    <source>
        <dbReference type="EMBL" id="MCP1673273.1"/>
    </source>
</evidence>
<dbReference type="PANTHER" id="PTHR34848">
    <property type="match status" value="1"/>
</dbReference>
<evidence type="ECO:0000256" key="2">
    <source>
        <dbReference type="ARBA" id="ARBA00000711"/>
    </source>
</evidence>
<keyword evidence="10 14" id="KW-0547">Nucleotide-binding</keyword>
<comment type="pathway">
    <text evidence="5 14">Cofactor biosynthesis; adenosylcobalamin biosynthesis; adenosylcobalamin from cob(II)yrinate a,c-diamide: step 6/7.</text>
</comment>
<keyword evidence="8 14" id="KW-0169">Cobalamin biosynthesis</keyword>
<dbReference type="EMBL" id="JALJXV010000001">
    <property type="protein sequence ID" value="MCP1673273.1"/>
    <property type="molecule type" value="Genomic_DNA"/>
</dbReference>
<comment type="function">
    <text evidence="4 14">Catalyzes ATP-dependent phosphorylation of adenosylcobinamide and addition of GMP to adenosylcobinamide phosphate.</text>
</comment>
<evidence type="ECO:0000256" key="5">
    <source>
        <dbReference type="ARBA" id="ARBA00004692"/>
    </source>
</evidence>
<feature type="active site" description="GMP-histidine intermediate" evidence="15">
    <location>
        <position position="49"/>
    </location>
</feature>
<evidence type="ECO:0000256" key="10">
    <source>
        <dbReference type="ARBA" id="ARBA00022741"/>
    </source>
</evidence>
<dbReference type="InterPro" id="IPR027417">
    <property type="entry name" value="P-loop_NTPase"/>
</dbReference>
<feature type="binding site" evidence="16">
    <location>
        <position position="83"/>
    </location>
    <ligand>
        <name>GTP</name>
        <dbReference type="ChEBI" id="CHEBI:37565"/>
    </ligand>
</feature>
<organism evidence="17 18">
    <name type="scientific">Natronocella acetinitrilica</name>
    <dbReference type="NCBI Taxonomy" id="414046"/>
    <lineage>
        <taxon>Bacteria</taxon>
        <taxon>Pseudomonadati</taxon>
        <taxon>Pseudomonadota</taxon>
        <taxon>Gammaproteobacteria</taxon>
        <taxon>Chromatiales</taxon>
        <taxon>Ectothiorhodospiraceae</taxon>
        <taxon>Natronocella</taxon>
    </lineage>
</organism>
<evidence type="ECO:0000256" key="6">
    <source>
        <dbReference type="ARBA" id="ARBA00005159"/>
    </source>
</evidence>
<comment type="pathway">
    <text evidence="6 14">Cofactor biosynthesis; adenosylcobalamin biosynthesis; adenosylcobalamin from cob(II)yrinate a,c-diamide: step 5/7.</text>
</comment>
<comment type="similarity">
    <text evidence="7 14">Belongs to the CobU/CobP family.</text>
</comment>
<dbReference type="Proteomes" id="UP001205843">
    <property type="component" value="Unassembled WGS sequence"/>
</dbReference>
<dbReference type="EC" id="2.7.1.156" evidence="14"/>
<feature type="binding site" evidence="16">
    <location>
        <begin position="8"/>
        <end position="15"/>
    </location>
    <ligand>
        <name>GTP</name>
        <dbReference type="ChEBI" id="CHEBI:37565"/>
    </ligand>
</feature>
<dbReference type="Pfam" id="PF02283">
    <property type="entry name" value="CobU"/>
    <property type="match status" value="1"/>
</dbReference>
<keyword evidence="11 14" id="KW-0418">Kinase</keyword>
<dbReference type="GO" id="GO:0043752">
    <property type="term" value="F:adenosylcobinamide kinase activity"/>
    <property type="evidence" value="ECO:0007669"/>
    <property type="project" value="UniProtKB-EC"/>
</dbReference>
<sequence>MGHALVLGGIRSGKSAMAESLSAAAGRAVVYVATAEAGDDEMVQRIRHHRERRPADWRLEEEPLDLAAVLQRHASAAPCLLIDCMSLWLSNLLHAGDVDQGVSEFLAALEVYPGPVVIVSNEVGLGIIGMDALTRRFADRLGWLNQDLAARCETVVLSVAGMPVWLKGEPTILSP</sequence>
<dbReference type="NCBIfam" id="NF004469">
    <property type="entry name" value="PRK05800.1"/>
    <property type="match status" value="1"/>
</dbReference>
<evidence type="ECO:0000256" key="12">
    <source>
        <dbReference type="ARBA" id="ARBA00022840"/>
    </source>
</evidence>
<gene>
    <name evidence="17" type="ORF">J2T57_000365</name>
</gene>
<evidence type="ECO:0000256" key="13">
    <source>
        <dbReference type="ARBA" id="ARBA00023134"/>
    </source>
</evidence>
<evidence type="ECO:0000256" key="14">
    <source>
        <dbReference type="PIRNR" id="PIRNR006135"/>
    </source>
</evidence>
<comment type="catalytic activity">
    <reaction evidence="1 14">
        <text>adenosylcob(III)inamide + ATP = adenosylcob(III)inamide phosphate + ADP + H(+)</text>
        <dbReference type="Rhea" id="RHEA:15769"/>
        <dbReference type="ChEBI" id="CHEBI:2480"/>
        <dbReference type="ChEBI" id="CHEBI:15378"/>
        <dbReference type="ChEBI" id="CHEBI:30616"/>
        <dbReference type="ChEBI" id="CHEBI:58502"/>
        <dbReference type="ChEBI" id="CHEBI:456216"/>
        <dbReference type="EC" id="2.7.1.156"/>
    </reaction>
</comment>
<evidence type="ECO:0000256" key="9">
    <source>
        <dbReference type="ARBA" id="ARBA00022679"/>
    </source>
</evidence>